<gene>
    <name evidence="2" type="ORF">C5Y98_30240</name>
</gene>
<dbReference type="OrthoDB" id="475927at2"/>
<accession>A0A2S8F3D4</accession>
<comment type="caution">
    <text evidence="2">The sequence shown here is derived from an EMBL/GenBank/DDBJ whole genome shotgun (WGS) entry which is preliminary data.</text>
</comment>
<dbReference type="Proteomes" id="UP000239388">
    <property type="component" value="Unassembled WGS sequence"/>
</dbReference>
<sequence length="563" mass="63807">MDKITNNLVKKFLENETITPKDESEAFEHFANFAVIANEYSETFDVTDIHAGSAADTGLDGVAILVNGSLVTDEEEIEDLAKRNNYLDVTFVFIQGKTSSSFDSSEFGNFAFGVKDFFSDEPSLVRNARIEYFSSLERKVFEHSSSMTKGKPECKLFYVTTGTWNGDKNFEARIKEAKRDLNALNLFREVQVTPVDADSLHELYNATQNKVSTDVQFPNKITLPDINGVQQAYLGVLPANEYLKLITDSSGGIRKSLFYDNVRDYQGENVVNREIGETFSLGYTDRFAILNNGVTIVAKHVNVVGNKFHIEDYQIVNGCQTSHVLFHHADDITAQTHVPVKVIVTDNEEVMHSVVKATNRQTAVSIEALESLSAYQKKLERYYDAMDPHLKLYYERRSRQYAGAGVEKTRIVTLSNQLRYFASMFLNEPHRAGRYYSTLLKMIGQRVFLDGHDPVIYYTSAFVHYKMESLFRNGFLEPSCKLFRYHISMVLRLQIGGEDMPKLTHAKKIRTYCEKILAPLKDSTKAVDVFKDAIDTIESITTGAETRDTVKTQSFTDKVLEAI</sequence>
<dbReference type="RefSeq" id="WP_105360119.1">
    <property type="nucleotide sequence ID" value="NZ_PUIB01000030.1"/>
</dbReference>
<name>A0A2S8F3D4_9BACT</name>
<feature type="domain" description="Abortive phage infection protein C-terminal" evidence="1">
    <location>
        <begin position="258"/>
        <end position="509"/>
    </location>
</feature>
<proteinExistence type="predicted"/>
<evidence type="ECO:0000259" key="1">
    <source>
        <dbReference type="Pfam" id="PF10592"/>
    </source>
</evidence>
<dbReference type="InterPro" id="IPR018891">
    <property type="entry name" value="AIPR_C"/>
</dbReference>
<dbReference type="Pfam" id="PF10592">
    <property type="entry name" value="AIPR"/>
    <property type="match status" value="1"/>
</dbReference>
<dbReference type="AlphaFoldDB" id="A0A2S8F3D4"/>
<protein>
    <submittedName>
        <fullName evidence="2">AIPR protein</fullName>
    </submittedName>
</protein>
<dbReference type="EMBL" id="PUIB01000030">
    <property type="protein sequence ID" value="PQO26661.1"/>
    <property type="molecule type" value="Genomic_DNA"/>
</dbReference>
<organism evidence="2 3">
    <name type="scientific">Blastopirellula marina</name>
    <dbReference type="NCBI Taxonomy" id="124"/>
    <lineage>
        <taxon>Bacteria</taxon>
        <taxon>Pseudomonadati</taxon>
        <taxon>Planctomycetota</taxon>
        <taxon>Planctomycetia</taxon>
        <taxon>Pirellulales</taxon>
        <taxon>Pirellulaceae</taxon>
        <taxon>Blastopirellula</taxon>
    </lineage>
</organism>
<evidence type="ECO:0000313" key="2">
    <source>
        <dbReference type="EMBL" id="PQO26661.1"/>
    </source>
</evidence>
<reference evidence="2 3" key="1">
    <citation type="submission" date="2018-02" db="EMBL/GenBank/DDBJ databases">
        <title>Comparative genomes isolates from brazilian mangrove.</title>
        <authorList>
            <person name="Araujo J.E."/>
            <person name="Taketani R.G."/>
            <person name="Silva M.C.P."/>
            <person name="Loureco M.V."/>
            <person name="Andreote F.D."/>
        </authorList>
    </citation>
    <scope>NUCLEOTIDE SEQUENCE [LARGE SCALE GENOMIC DNA]</scope>
    <source>
        <strain evidence="2 3">NAP PRIS-MGV</strain>
    </source>
</reference>
<evidence type="ECO:0000313" key="3">
    <source>
        <dbReference type="Proteomes" id="UP000239388"/>
    </source>
</evidence>